<sequence>MRFIRNLTFIALLAIIGFYFLEKSNISPDEAVSIESNMVEEKISLLENKVAPEEKRNIPLQGEIYDWMGKSPKELVQALGEPLRKDLSAYEYTWWVYTDQSDHYVQFGVVDNEIITIYATGDNLNIESVAIGQHYNTVSEELTFSDEVTYSKGFSFYTFRLSEEDLQMRPLVKVSDEIFIQCYFDTFSNVLSSVRVLTADTLLKHRPYELEYRGDLPGELRLSDEQWAEVESGMEQQIFDLTNVMRNQHDKQKLDWEEAVSNVAFLHSEDMAENNYFSHYSKNGADLQERLATKDIFYMKAGENIAAQYPDAPAAMEGWLNSDGHREALLKDEYTHLGVGVYRLYYTQNFLSKP</sequence>
<reference evidence="3 4" key="1">
    <citation type="submission" date="2017-08" db="EMBL/GenBank/DDBJ databases">
        <title>Virgibacillus indicus sp. nov. and Virgibacillus profoundi sp. nov, two moderately halophilic bacteria isolated from marine sediment by using the Microfluidic Streak Plate.</title>
        <authorList>
            <person name="Xu B."/>
            <person name="Hu B."/>
            <person name="Wang J."/>
            <person name="Zhu Y."/>
            <person name="Huang L."/>
            <person name="Du W."/>
            <person name="Huang Y."/>
        </authorList>
    </citation>
    <scope>NUCLEOTIDE SEQUENCE [LARGE SCALE GENOMIC DNA]</scope>
    <source>
        <strain evidence="3 4">IO3-P3-H5</strain>
    </source>
</reference>
<dbReference type="EMBL" id="NPOA01000005">
    <property type="protein sequence ID" value="PAV29890.1"/>
    <property type="molecule type" value="Genomic_DNA"/>
</dbReference>
<evidence type="ECO:0008006" key="5">
    <source>
        <dbReference type="Google" id="ProtNLM"/>
    </source>
</evidence>
<dbReference type="AlphaFoldDB" id="A0A2A2IFF6"/>
<dbReference type="PANTHER" id="PTHR31157:SF26">
    <property type="entry name" value="SCP-LIKE EXTRACELLULAR PROTEIN"/>
    <property type="match status" value="1"/>
</dbReference>
<dbReference type="InterPro" id="IPR014044">
    <property type="entry name" value="CAP_dom"/>
</dbReference>
<evidence type="ECO:0000259" key="2">
    <source>
        <dbReference type="Pfam" id="PF14504"/>
    </source>
</evidence>
<comment type="caution">
    <text evidence="3">The sequence shown here is derived from an EMBL/GenBank/DDBJ whole genome shotgun (WGS) entry which is preliminary data.</text>
</comment>
<name>A0A2A2IFF6_9BACI</name>
<dbReference type="Proteomes" id="UP000218887">
    <property type="component" value="Unassembled WGS sequence"/>
</dbReference>
<dbReference type="PANTHER" id="PTHR31157">
    <property type="entry name" value="SCP DOMAIN-CONTAINING PROTEIN"/>
    <property type="match status" value="1"/>
</dbReference>
<feature type="domain" description="CAP-associated" evidence="2">
    <location>
        <begin position="68"/>
        <end position="208"/>
    </location>
</feature>
<dbReference type="RefSeq" id="WP_095655086.1">
    <property type="nucleotide sequence ID" value="NZ_NPOA01000005.1"/>
</dbReference>
<organism evidence="3 4">
    <name type="scientific">Virgibacillus profundi</name>
    <dbReference type="NCBI Taxonomy" id="2024555"/>
    <lineage>
        <taxon>Bacteria</taxon>
        <taxon>Bacillati</taxon>
        <taxon>Bacillota</taxon>
        <taxon>Bacilli</taxon>
        <taxon>Bacillales</taxon>
        <taxon>Bacillaceae</taxon>
        <taxon>Virgibacillus</taxon>
    </lineage>
</organism>
<evidence type="ECO:0000313" key="3">
    <source>
        <dbReference type="EMBL" id="PAV29890.1"/>
    </source>
</evidence>
<dbReference type="Pfam" id="PF00188">
    <property type="entry name" value="CAP"/>
    <property type="match status" value="1"/>
</dbReference>
<dbReference type="InterPro" id="IPR035940">
    <property type="entry name" value="CAP_sf"/>
</dbReference>
<evidence type="ECO:0000313" key="4">
    <source>
        <dbReference type="Proteomes" id="UP000218887"/>
    </source>
</evidence>
<dbReference type="SUPFAM" id="SSF55797">
    <property type="entry name" value="PR-1-like"/>
    <property type="match status" value="1"/>
</dbReference>
<keyword evidence="4" id="KW-1185">Reference proteome</keyword>
<evidence type="ECO:0000259" key="1">
    <source>
        <dbReference type="Pfam" id="PF00188"/>
    </source>
</evidence>
<dbReference type="Gene3D" id="3.40.33.10">
    <property type="entry name" value="CAP"/>
    <property type="match status" value="1"/>
</dbReference>
<gene>
    <name evidence="3" type="ORF">CIL05_08400</name>
</gene>
<dbReference type="Pfam" id="PF14504">
    <property type="entry name" value="CAP_assoc_N"/>
    <property type="match status" value="1"/>
</dbReference>
<protein>
    <recommendedName>
        <fullName evidence="5">CAP domain-containing protein</fullName>
    </recommendedName>
</protein>
<proteinExistence type="predicted"/>
<dbReference type="InterPro" id="IPR029410">
    <property type="entry name" value="CAP_assoc"/>
</dbReference>
<dbReference type="OrthoDB" id="9783944at2"/>
<feature type="domain" description="SCP" evidence="1">
    <location>
        <begin position="239"/>
        <end position="349"/>
    </location>
</feature>
<accession>A0A2A2IFF6</accession>
<dbReference type="CDD" id="cd05379">
    <property type="entry name" value="CAP_bacterial"/>
    <property type="match status" value="1"/>
</dbReference>